<evidence type="ECO:0000259" key="3">
    <source>
        <dbReference type="Pfam" id="PF00501"/>
    </source>
</evidence>
<dbReference type="Gene3D" id="3.40.50.980">
    <property type="match status" value="2"/>
</dbReference>
<proteinExistence type="inferred from homology"/>
<evidence type="ECO:0000259" key="4">
    <source>
        <dbReference type="Pfam" id="PF13193"/>
    </source>
</evidence>
<dbReference type="Gene3D" id="3.30.300.30">
    <property type="match status" value="1"/>
</dbReference>
<dbReference type="InterPro" id="IPR025110">
    <property type="entry name" value="AMP-bd_C"/>
</dbReference>
<sequence length="548" mass="60907">MGVIEDVTPQRLSEEHRNRYHERGAWGDETLVDMFDAAVEEHPESVIAGPRRTVTYRELADEVRRVSAGLQKLGIEAGDIVSYQLPNWTCASAVHLAISYVGAVANPIVPIYRRSEVSYILGDAQSKCIVVPEKFRGFDYPEMIAGVVPDVPDLEHVVVVGNAPEIHDDVESAAYDDLTVTESDYTRPTLEADDIHALLYTSGTTGDPKGVLHTHNTTLFELRRTVELLGLSWETTVFMPSPVTHVTGMLYALELPYTRGMDLVMMDQWDAAEAIELVEEYDCNMTIGATPFLQGMTEEVSEDWDSSLRLFGCGGADIPPKLIREATDALDCTVQRVYGSTEFPTATWSPLDAPLEKFAETDGPPAPAVEAKIVDLDTGEELPTGQKGELLAHGPELMVGYLGDDYNDEAFDGRWFKTGDLAVVDEDGYIEITGRKKDIIIRGGENIPIKDVEDRLYEHPAIAEVAVVAMPDREMQEKGCAYVTVREGYEFTFEDMTEYLDEQGIAKQKYPERLEIIDEFPKTTSGKIQKNVLRERIAGELGMDPVTR</sequence>
<comment type="caution">
    <text evidence="5">The sequence shown here is derived from an EMBL/GenBank/DDBJ whole genome shotgun (WGS) entry which is preliminary data.</text>
</comment>
<comment type="similarity">
    <text evidence="1">Belongs to the ATP-dependent AMP-binding enzyme family.</text>
</comment>
<dbReference type="FunFam" id="3.30.300.30:FF:000008">
    <property type="entry name" value="2,3-dihydroxybenzoate-AMP ligase"/>
    <property type="match status" value="1"/>
</dbReference>
<dbReference type="SUPFAM" id="SSF56801">
    <property type="entry name" value="Acetyl-CoA synthetase-like"/>
    <property type="match status" value="1"/>
</dbReference>
<accession>A0ABD6AF08</accession>
<evidence type="ECO:0000256" key="1">
    <source>
        <dbReference type="ARBA" id="ARBA00006432"/>
    </source>
</evidence>
<dbReference type="InterPro" id="IPR000873">
    <property type="entry name" value="AMP-dep_synth/lig_dom"/>
</dbReference>
<dbReference type="Proteomes" id="UP001596547">
    <property type="component" value="Unassembled WGS sequence"/>
</dbReference>
<gene>
    <name evidence="5" type="ORF">ACFQPE_20375</name>
</gene>
<dbReference type="GeneID" id="79317680"/>
<dbReference type="RefSeq" id="WP_276306047.1">
    <property type="nucleotide sequence ID" value="NZ_CP119993.1"/>
</dbReference>
<evidence type="ECO:0000313" key="5">
    <source>
        <dbReference type="EMBL" id="MFC7319129.1"/>
    </source>
</evidence>
<name>A0ABD6AF08_9EURY</name>
<evidence type="ECO:0000313" key="6">
    <source>
        <dbReference type="Proteomes" id="UP001596547"/>
    </source>
</evidence>
<dbReference type="Gene3D" id="2.30.38.10">
    <property type="entry name" value="Luciferase, Domain 3"/>
    <property type="match status" value="1"/>
</dbReference>
<dbReference type="InterPro" id="IPR045851">
    <property type="entry name" value="AMP-bd_C_sf"/>
</dbReference>
<dbReference type="PANTHER" id="PTHR43201:SF5">
    <property type="entry name" value="MEDIUM-CHAIN ACYL-COA LIGASE ACSF2, MITOCHONDRIAL"/>
    <property type="match status" value="1"/>
</dbReference>
<dbReference type="AlphaFoldDB" id="A0ABD6AF08"/>
<reference evidence="5 6" key="1">
    <citation type="journal article" date="2019" name="Int. J. Syst. Evol. Microbiol.">
        <title>The Global Catalogue of Microorganisms (GCM) 10K type strain sequencing project: providing services to taxonomists for standard genome sequencing and annotation.</title>
        <authorList>
            <consortium name="The Broad Institute Genomics Platform"/>
            <consortium name="The Broad Institute Genome Sequencing Center for Infectious Disease"/>
            <person name="Wu L."/>
            <person name="Ma J."/>
        </authorList>
    </citation>
    <scope>NUCLEOTIDE SEQUENCE [LARGE SCALE GENOMIC DNA]</scope>
    <source>
        <strain evidence="5 6">PSR21</strain>
    </source>
</reference>
<keyword evidence="2" id="KW-0436">Ligase</keyword>
<feature type="domain" description="AMP-dependent synthetase/ligase" evidence="3">
    <location>
        <begin position="35"/>
        <end position="402"/>
    </location>
</feature>
<dbReference type="EMBL" id="JBHTBF010000003">
    <property type="protein sequence ID" value="MFC7319129.1"/>
    <property type="molecule type" value="Genomic_DNA"/>
</dbReference>
<dbReference type="GO" id="GO:0016874">
    <property type="term" value="F:ligase activity"/>
    <property type="evidence" value="ECO:0007669"/>
    <property type="project" value="UniProtKB-KW"/>
</dbReference>
<dbReference type="Pfam" id="PF13193">
    <property type="entry name" value="AMP-binding_C"/>
    <property type="match status" value="1"/>
</dbReference>
<feature type="domain" description="AMP-binding enzyme C-terminal" evidence="4">
    <location>
        <begin position="452"/>
        <end position="527"/>
    </location>
</feature>
<dbReference type="PROSITE" id="PS00455">
    <property type="entry name" value="AMP_BINDING"/>
    <property type="match status" value="1"/>
</dbReference>
<evidence type="ECO:0000256" key="2">
    <source>
        <dbReference type="ARBA" id="ARBA00022598"/>
    </source>
</evidence>
<protein>
    <submittedName>
        <fullName evidence="5">AMP-binding protein</fullName>
    </submittedName>
</protein>
<dbReference type="PANTHER" id="PTHR43201">
    <property type="entry name" value="ACYL-COA SYNTHETASE"/>
    <property type="match status" value="1"/>
</dbReference>
<keyword evidence="6" id="KW-1185">Reference proteome</keyword>
<dbReference type="InterPro" id="IPR020845">
    <property type="entry name" value="AMP-binding_CS"/>
</dbReference>
<organism evidence="5 6">
    <name type="scientific">Halomarina halobia</name>
    <dbReference type="NCBI Taxonomy" id="3033386"/>
    <lineage>
        <taxon>Archaea</taxon>
        <taxon>Methanobacteriati</taxon>
        <taxon>Methanobacteriota</taxon>
        <taxon>Stenosarchaea group</taxon>
        <taxon>Halobacteria</taxon>
        <taxon>Halobacteriales</taxon>
        <taxon>Natronomonadaceae</taxon>
        <taxon>Halomarina</taxon>
    </lineage>
</organism>
<dbReference type="Pfam" id="PF00501">
    <property type="entry name" value="AMP-binding"/>
    <property type="match status" value="1"/>
</dbReference>